<dbReference type="InterPro" id="IPR007275">
    <property type="entry name" value="YTH_domain"/>
</dbReference>
<dbReference type="AlphaFoldDB" id="A0A8S3GN97"/>
<feature type="non-terminal residue" evidence="3">
    <location>
        <position position="1"/>
    </location>
</feature>
<dbReference type="Proteomes" id="UP000681720">
    <property type="component" value="Unassembled WGS sequence"/>
</dbReference>
<dbReference type="PANTHER" id="PTHR12357:SF3">
    <property type="entry name" value="YTH DOMAIN-CONTAINING PROTEIN 1"/>
    <property type="match status" value="1"/>
</dbReference>
<proteinExistence type="predicted"/>
<evidence type="ECO:0000313" key="3">
    <source>
        <dbReference type="EMBL" id="CAF5165217.1"/>
    </source>
</evidence>
<evidence type="ECO:0000313" key="4">
    <source>
        <dbReference type="EMBL" id="CAF5178979.1"/>
    </source>
</evidence>
<dbReference type="PANTHER" id="PTHR12357">
    <property type="entry name" value="YTH YT521-B HOMOLOGY DOMAIN-CONTAINING"/>
    <property type="match status" value="1"/>
</dbReference>
<gene>
    <name evidence="3" type="ORF">GIL414_LOCUS66182</name>
    <name evidence="4" type="ORF">SMN809_LOCUS68346</name>
</gene>
<dbReference type="InterPro" id="IPR045168">
    <property type="entry name" value="YTH_prot"/>
</dbReference>
<name>A0A8S3GN97_9BILA</name>
<dbReference type="Pfam" id="PF04146">
    <property type="entry name" value="YTH"/>
    <property type="match status" value="1"/>
</dbReference>
<reference evidence="3" key="1">
    <citation type="submission" date="2021-02" db="EMBL/GenBank/DDBJ databases">
        <authorList>
            <person name="Nowell W R."/>
        </authorList>
    </citation>
    <scope>NUCLEOTIDE SEQUENCE</scope>
</reference>
<protein>
    <recommendedName>
        <fullName evidence="2">YTH domain-containing protein</fullName>
    </recommendedName>
</protein>
<dbReference type="GO" id="GO:1990247">
    <property type="term" value="F:N6-methyladenosine-containing RNA reader activity"/>
    <property type="evidence" value="ECO:0007669"/>
    <property type="project" value="TreeGrafter"/>
</dbReference>
<dbReference type="GO" id="GO:0003729">
    <property type="term" value="F:mRNA binding"/>
    <property type="evidence" value="ECO:0007669"/>
    <property type="project" value="TreeGrafter"/>
</dbReference>
<evidence type="ECO:0000313" key="5">
    <source>
        <dbReference type="Proteomes" id="UP000681720"/>
    </source>
</evidence>
<evidence type="ECO:0000259" key="2">
    <source>
        <dbReference type="PROSITE" id="PS50882"/>
    </source>
</evidence>
<accession>A0A8S3GN97</accession>
<sequence>RSLPFNQTLHLFNPWNENKPVKIGRDGQEIEPRCGEALCRLFPPDPTIDLVSISRKAEKHKPSRSPLSINPSKHINHRSSTSIDRHRRHRSRSRDRNSKEPHRKRRHRSNRNLNHLFSINLHIQEIAR</sequence>
<dbReference type="EMBL" id="CAJOBI010317210">
    <property type="protein sequence ID" value="CAF5178979.1"/>
    <property type="molecule type" value="Genomic_DNA"/>
</dbReference>
<dbReference type="GO" id="GO:0000381">
    <property type="term" value="P:regulation of alternative mRNA splicing, via spliceosome"/>
    <property type="evidence" value="ECO:0007669"/>
    <property type="project" value="TreeGrafter"/>
</dbReference>
<feature type="region of interest" description="Disordered" evidence="1">
    <location>
        <begin position="55"/>
        <end position="113"/>
    </location>
</feature>
<dbReference type="GO" id="GO:0000398">
    <property type="term" value="P:mRNA splicing, via spliceosome"/>
    <property type="evidence" value="ECO:0007669"/>
    <property type="project" value="TreeGrafter"/>
</dbReference>
<feature type="domain" description="YTH" evidence="2">
    <location>
        <begin position="1"/>
        <end position="42"/>
    </location>
</feature>
<dbReference type="Proteomes" id="UP000676336">
    <property type="component" value="Unassembled WGS sequence"/>
</dbReference>
<comment type="caution">
    <text evidence="3">The sequence shown here is derived from an EMBL/GenBank/DDBJ whole genome shotgun (WGS) entry which is preliminary data.</text>
</comment>
<dbReference type="Gene3D" id="3.10.590.10">
    <property type="entry name" value="ph1033 like domains"/>
    <property type="match status" value="1"/>
</dbReference>
<organism evidence="3 5">
    <name type="scientific">Rotaria magnacalcarata</name>
    <dbReference type="NCBI Taxonomy" id="392030"/>
    <lineage>
        <taxon>Eukaryota</taxon>
        <taxon>Metazoa</taxon>
        <taxon>Spiralia</taxon>
        <taxon>Gnathifera</taxon>
        <taxon>Rotifera</taxon>
        <taxon>Eurotatoria</taxon>
        <taxon>Bdelloidea</taxon>
        <taxon>Philodinida</taxon>
        <taxon>Philodinidae</taxon>
        <taxon>Rotaria</taxon>
    </lineage>
</organism>
<feature type="compositionally biased region" description="Basic residues" evidence="1">
    <location>
        <begin position="101"/>
        <end position="110"/>
    </location>
</feature>
<dbReference type="CDD" id="cd21134">
    <property type="entry name" value="YTH"/>
    <property type="match status" value="1"/>
</dbReference>
<dbReference type="GO" id="GO:0005654">
    <property type="term" value="C:nucleoplasm"/>
    <property type="evidence" value="ECO:0007669"/>
    <property type="project" value="TreeGrafter"/>
</dbReference>
<evidence type="ECO:0000256" key="1">
    <source>
        <dbReference type="SAM" id="MobiDB-lite"/>
    </source>
</evidence>
<dbReference type="EMBL" id="CAJOBJ010307704">
    <property type="protein sequence ID" value="CAF5165217.1"/>
    <property type="molecule type" value="Genomic_DNA"/>
</dbReference>
<dbReference type="PROSITE" id="PS50882">
    <property type="entry name" value="YTH"/>
    <property type="match status" value="1"/>
</dbReference>